<evidence type="ECO:0000256" key="4">
    <source>
        <dbReference type="ARBA" id="ARBA00022692"/>
    </source>
</evidence>
<organism evidence="9 10">
    <name type="scientific">Candidatus Rhodoblastus alkanivorans</name>
    <dbReference type="NCBI Taxonomy" id="2954117"/>
    <lineage>
        <taxon>Bacteria</taxon>
        <taxon>Pseudomonadati</taxon>
        <taxon>Pseudomonadota</taxon>
        <taxon>Alphaproteobacteria</taxon>
        <taxon>Hyphomicrobiales</taxon>
        <taxon>Rhodoblastaceae</taxon>
        <taxon>Rhodoblastus</taxon>
    </lineage>
</organism>
<keyword evidence="5 8" id="KW-1133">Transmembrane helix</keyword>
<keyword evidence="3" id="KW-1003">Cell membrane</keyword>
<accession>A0ABS9ZB01</accession>
<keyword evidence="6 8" id="KW-0472">Membrane</keyword>
<evidence type="ECO:0000256" key="6">
    <source>
        <dbReference type="ARBA" id="ARBA00023136"/>
    </source>
</evidence>
<evidence type="ECO:0000256" key="2">
    <source>
        <dbReference type="ARBA" id="ARBA00005811"/>
    </source>
</evidence>
<dbReference type="Gene3D" id="3.30.420.270">
    <property type="match status" value="1"/>
</dbReference>
<comment type="caution">
    <text evidence="9">The sequence shown here is derived from an EMBL/GenBank/DDBJ whole genome shotgun (WGS) entry which is preliminary data.</text>
</comment>
<dbReference type="Pfam" id="PF02472">
    <property type="entry name" value="ExbD"/>
    <property type="match status" value="1"/>
</dbReference>
<dbReference type="EMBL" id="JAIVFP010000001">
    <property type="protein sequence ID" value="MCI4684880.1"/>
    <property type="molecule type" value="Genomic_DNA"/>
</dbReference>
<sequence length="159" mass="16758">MAFSSPSGSDRPGFFRPQAEINVTPLVDVMLVLLIIFMVTAPLLTAGLKVQLPQAQAARPLDPKEPVVVVVGRDGGLAVGNEPVEPADLVQLVKLKLGDDLNRVVHLRGDKEVAYGRMVEVLDQLASNGITHIAIVTDARKKAAASAPSAPPPATEQGK</sequence>
<evidence type="ECO:0000313" key="10">
    <source>
        <dbReference type="Proteomes" id="UP001139104"/>
    </source>
</evidence>
<keyword evidence="7" id="KW-0653">Protein transport</keyword>
<evidence type="ECO:0000256" key="5">
    <source>
        <dbReference type="ARBA" id="ARBA00022989"/>
    </source>
</evidence>
<evidence type="ECO:0000256" key="3">
    <source>
        <dbReference type="ARBA" id="ARBA00022475"/>
    </source>
</evidence>
<protein>
    <submittedName>
        <fullName evidence="9">Biopolymer transporter ExbD</fullName>
    </submittedName>
</protein>
<dbReference type="RefSeq" id="WP_243068756.1">
    <property type="nucleotide sequence ID" value="NZ_JAIVFK010000022.1"/>
</dbReference>
<gene>
    <name evidence="9" type="ORF">K2U94_19255</name>
</gene>
<evidence type="ECO:0000256" key="7">
    <source>
        <dbReference type="RuleBase" id="RU003879"/>
    </source>
</evidence>
<dbReference type="InterPro" id="IPR003400">
    <property type="entry name" value="ExbD"/>
</dbReference>
<comment type="subcellular location">
    <subcellularLocation>
        <location evidence="1">Cell membrane</location>
        <topology evidence="1">Single-pass membrane protein</topology>
    </subcellularLocation>
    <subcellularLocation>
        <location evidence="7">Cell membrane</location>
        <topology evidence="7">Single-pass type II membrane protein</topology>
    </subcellularLocation>
</comment>
<name>A0ABS9ZB01_9HYPH</name>
<keyword evidence="7" id="KW-0813">Transport</keyword>
<dbReference type="PANTHER" id="PTHR30558">
    <property type="entry name" value="EXBD MEMBRANE COMPONENT OF PMF-DRIVEN MACROMOLECULE IMPORT SYSTEM"/>
    <property type="match status" value="1"/>
</dbReference>
<keyword evidence="4 7" id="KW-0812">Transmembrane</keyword>
<dbReference type="PANTHER" id="PTHR30558:SF7">
    <property type="entry name" value="TOL-PAL SYSTEM PROTEIN TOLR"/>
    <property type="match status" value="1"/>
</dbReference>
<dbReference type="Proteomes" id="UP001139104">
    <property type="component" value="Unassembled WGS sequence"/>
</dbReference>
<evidence type="ECO:0000256" key="8">
    <source>
        <dbReference type="SAM" id="Phobius"/>
    </source>
</evidence>
<proteinExistence type="inferred from homology"/>
<feature type="transmembrane region" description="Helical" evidence="8">
    <location>
        <begin position="29"/>
        <end position="50"/>
    </location>
</feature>
<comment type="similarity">
    <text evidence="2 7">Belongs to the ExbD/TolR family.</text>
</comment>
<evidence type="ECO:0000313" key="9">
    <source>
        <dbReference type="EMBL" id="MCI4684880.1"/>
    </source>
</evidence>
<keyword evidence="10" id="KW-1185">Reference proteome</keyword>
<evidence type="ECO:0000256" key="1">
    <source>
        <dbReference type="ARBA" id="ARBA00004162"/>
    </source>
</evidence>
<reference evidence="9" key="1">
    <citation type="journal article" date="2022" name="ISME J.">
        <title>Identification of active gaseous-alkane degraders at natural gas seeps.</title>
        <authorList>
            <person name="Farhan Ul Haque M."/>
            <person name="Hernandez M."/>
            <person name="Crombie A.T."/>
            <person name="Murrell J.C."/>
        </authorList>
    </citation>
    <scope>NUCLEOTIDE SEQUENCE</scope>
    <source>
        <strain evidence="9">PC2</strain>
    </source>
</reference>